<proteinExistence type="predicted"/>
<sequence length="269" mass="29137">MREENLDPYVDLPDRDDSSSSASTGDDPDFDRPPSPQAGRLENVDSSVPGPRRIDVDTTTTPPPGVQTFAQKRRSRGRASPLRARLPHLGFGPSSPERLCQGKQGPRTTPAAPEPPAAPPARPRPPGPPATCQRDTRQRPPVMTNPSNLPVRENCFCLTPPPGTSLDDLIDAVEETAGDDSVLVLQHMGGSKFLVCTRNANQPTRLMVAEGFKVHREHVAVEAVSPPVTFVNIYRFPAYLPDDVLVNALGQYGNVKVSPSQLFQTGKIN</sequence>
<name>A0A9D4PD20_RHISA</name>
<evidence type="ECO:0000313" key="3">
    <source>
        <dbReference type="Proteomes" id="UP000821837"/>
    </source>
</evidence>
<reference evidence="2" key="1">
    <citation type="journal article" date="2020" name="Cell">
        <title>Large-Scale Comparative Analyses of Tick Genomes Elucidate Their Genetic Diversity and Vector Capacities.</title>
        <authorList>
            <consortium name="Tick Genome and Microbiome Consortium (TIGMIC)"/>
            <person name="Jia N."/>
            <person name="Wang J."/>
            <person name="Shi W."/>
            <person name="Du L."/>
            <person name="Sun Y."/>
            <person name="Zhan W."/>
            <person name="Jiang J.F."/>
            <person name="Wang Q."/>
            <person name="Zhang B."/>
            <person name="Ji P."/>
            <person name="Bell-Sakyi L."/>
            <person name="Cui X.M."/>
            <person name="Yuan T.T."/>
            <person name="Jiang B.G."/>
            <person name="Yang W.F."/>
            <person name="Lam T.T."/>
            <person name="Chang Q.C."/>
            <person name="Ding S.J."/>
            <person name="Wang X.J."/>
            <person name="Zhu J.G."/>
            <person name="Ruan X.D."/>
            <person name="Zhao L."/>
            <person name="Wei J.T."/>
            <person name="Ye R.Z."/>
            <person name="Que T.C."/>
            <person name="Du C.H."/>
            <person name="Zhou Y.H."/>
            <person name="Cheng J.X."/>
            <person name="Dai P.F."/>
            <person name="Guo W.B."/>
            <person name="Han X.H."/>
            <person name="Huang E.J."/>
            <person name="Li L.F."/>
            <person name="Wei W."/>
            <person name="Gao Y.C."/>
            <person name="Liu J.Z."/>
            <person name="Shao H.Z."/>
            <person name="Wang X."/>
            <person name="Wang C.C."/>
            <person name="Yang T.C."/>
            <person name="Huo Q.B."/>
            <person name="Li W."/>
            <person name="Chen H.Y."/>
            <person name="Chen S.E."/>
            <person name="Zhou L.G."/>
            <person name="Ni X.B."/>
            <person name="Tian J.H."/>
            <person name="Sheng Y."/>
            <person name="Liu T."/>
            <person name="Pan Y.S."/>
            <person name="Xia L.Y."/>
            <person name="Li J."/>
            <person name="Zhao F."/>
            <person name="Cao W.C."/>
        </authorList>
    </citation>
    <scope>NUCLEOTIDE SEQUENCE</scope>
    <source>
        <strain evidence="2">Rsan-2018</strain>
    </source>
</reference>
<dbReference type="EMBL" id="JABSTV010001255">
    <property type="protein sequence ID" value="KAH7935350.1"/>
    <property type="molecule type" value="Genomic_DNA"/>
</dbReference>
<feature type="compositionally biased region" description="Pro residues" evidence="1">
    <location>
        <begin position="112"/>
        <end position="129"/>
    </location>
</feature>
<comment type="caution">
    <text evidence="2">The sequence shown here is derived from an EMBL/GenBank/DDBJ whole genome shotgun (WGS) entry which is preliminary data.</text>
</comment>
<protein>
    <submittedName>
        <fullName evidence="2">Uncharacterized protein</fullName>
    </submittedName>
</protein>
<organism evidence="2 3">
    <name type="scientific">Rhipicephalus sanguineus</name>
    <name type="common">Brown dog tick</name>
    <name type="synonym">Ixodes sanguineus</name>
    <dbReference type="NCBI Taxonomy" id="34632"/>
    <lineage>
        <taxon>Eukaryota</taxon>
        <taxon>Metazoa</taxon>
        <taxon>Ecdysozoa</taxon>
        <taxon>Arthropoda</taxon>
        <taxon>Chelicerata</taxon>
        <taxon>Arachnida</taxon>
        <taxon>Acari</taxon>
        <taxon>Parasitiformes</taxon>
        <taxon>Ixodida</taxon>
        <taxon>Ixodoidea</taxon>
        <taxon>Ixodidae</taxon>
        <taxon>Rhipicephalinae</taxon>
        <taxon>Rhipicephalus</taxon>
        <taxon>Rhipicephalus</taxon>
    </lineage>
</organism>
<keyword evidence="3" id="KW-1185">Reference proteome</keyword>
<reference evidence="2" key="2">
    <citation type="submission" date="2021-09" db="EMBL/GenBank/DDBJ databases">
        <authorList>
            <person name="Jia N."/>
            <person name="Wang J."/>
            <person name="Shi W."/>
            <person name="Du L."/>
            <person name="Sun Y."/>
            <person name="Zhan W."/>
            <person name="Jiang J."/>
            <person name="Wang Q."/>
            <person name="Zhang B."/>
            <person name="Ji P."/>
            <person name="Sakyi L.B."/>
            <person name="Cui X."/>
            <person name="Yuan T."/>
            <person name="Jiang B."/>
            <person name="Yang W."/>
            <person name="Lam T.T.-Y."/>
            <person name="Chang Q."/>
            <person name="Ding S."/>
            <person name="Wang X."/>
            <person name="Zhu J."/>
            <person name="Ruan X."/>
            <person name="Zhao L."/>
            <person name="Wei J."/>
            <person name="Que T."/>
            <person name="Du C."/>
            <person name="Cheng J."/>
            <person name="Dai P."/>
            <person name="Han X."/>
            <person name="Huang E."/>
            <person name="Gao Y."/>
            <person name="Liu J."/>
            <person name="Shao H."/>
            <person name="Ye R."/>
            <person name="Li L."/>
            <person name="Wei W."/>
            <person name="Wang X."/>
            <person name="Wang C."/>
            <person name="Huo Q."/>
            <person name="Li W."/>
            <person name="Guo W."/>
            <person name="Chen H."/>
            <person name="Chen S."/>
            <person name="Zhou L."/>
            <person name="Zhou L."/>
            <person name="Ni X."/>
            <person name="Tian J."/>
            <person name="Zhou Y."/>
            <person name="Sheng Y."/>
            <person name="Liu T."/>
            <person name="Pan Y."/>
            <person name="Xia L."/>
            <person name="Li J."/>
            <person name="Zhao F."/>
            <person name="Cao W."/>
        </authorList>
    </citation>
    <scope>NUCLEOTIDE SEQUENCE</scope>
    <source>
        <strain evidence="2">Rsan-2018</strain>
        <tissue evidence="2">Larvae</tissue>
    </source>
</reference>
<feature type="region of interest" description="Disordered" evidence="1">
    <location>
        <begin position="1"/>
        <end position="147"/>
    </location>
</feature>
<dbReference type="AlphaFoldDB" id="A0A9D4PD20"/>
<dbReference type="VEuPathDB" id="VectorBase:RSAN_032752"/>
<accession>A0A9D4PD20</accession>
<gene>
    <name evidence="2" type="ORF">HPB52_006467</name>
</gene>
<evidence type="ECO:0000313" key="2">
    <source>
        <dbReference type="EMBL" id="KAH7935350.1"/>
    </source>
</evidence>
<dbReference type="Proteomes" id="UP000821837">
    <property type="component" value="Unassembled WGS sequence"/>
</dbReference>
<evidence type="ECO:0000256" key="1">
    <source>
        <dbReference type="SAM" id="MobiDB-lite"/>
    </source>
</evidence>